<evidence type="ECO:0000256" key="1">
    <source>
        <dbReference type="SAM" id="Coils"/>
    </source>
</evidence>
<dbReference type="Gene3D" id="1.20.5.340">
    <property type="match status" value="1"/>
</dbReference>
<sequence length="320" mass="35867">MFNCTKCNAEFRDGALCSVCQGHFDFACAGVTETGYRRLGDRKSSFKCAACKNLRSASPLPTPSTSPLPADMDAVLTELKRLSLQVSVLPGLDASIQTIRAEIAELKTIIPELSDIKTSIDFVDRKVEDLSDRITKMEKDIQSLQNTKVEMEHLQSRVHNLEAQLKENEQRSRLNNIEIKGVPVTKSENLFDIIAKIGTHLKCTIPKEQINYIARVPMRNDKLNKTIVVAVHSRYIKDDFVAAAKKCTTTAADLGFQDSTRVFINDHLTLDNKVLLNKTKNLSRERGFAFTWVKGCKIFVRKNPTSPVIAIRAESDLKKL</sequence>
<keyword evidence="1" id="KW-0175">Coiled coil</keyword>
<proteinExistence type="predicted"/>
<name>A0ABR3HZ99_LOXSC</name>
<keyword evidence="4" id="KW-1185">Reference proteome</keyword>
<accession>A0ABR3HZ99</accession>
<dbReference type="PANTHER" id="PTHR11505">
    <property type="entry name" value="L1 TRANSPOSABLE ELEMENT-RELATED"/>
    <property type="match status" value="1"/>
</dbReference>
<dbReference type="Pfam" id="PF25298">
    <property type="entry name" value="Baculo_FP_2nd"/>
    <property type="match status" value="1"/>
</dbReference>
<comment type="caution">
    <text evidence="3">The sequence shown here is derived from an EMBL/GenBank/DDBJ whole genome shotgun (WGS) entry which is preliminary data.</text>
</comment>
<dbReference type="SUPFAM" id="SSF46579">
    <property type="entry name" value="Prefoldin"/>
    <property type="match status" value="1"/>
</dbReference>
<dbReference type="Proteomes" id="UP001549920">
    <property type="component" value="Unassembled WGS sequence"/>
</dbReference>
<gene>
    <name evidence="3" type="ORF">ABMA27_001602</name>
</gene>
<dbReference type="InterPro" id="IPR057251">
    <property type="entry name" value="FP_C"/>
</dbReference>
<evidence type="ECO:0000313" key="3">
    <source>
        <dbReference type="EMBL" id="KAL0881824.1"/>
    </source>
</evidence>
<organism evidence="3 4">
    <name type="scientific">Loxostege sticticalis</name>
    <name type="common">Beet webworm moth</name>
    <dbReference type="NCBI Taxonomy" id="481309"/>
    <lineage>
        <taxon>Eukaryota</taxon>
        <taxon>Metazoa</taxon>
        <taxon>Ecdysozoa</taxon>
        <taxon>Arthropoda</taxon>
        <taxon>Hexapoda</taxon>
        <taxon>Insecta</taxon>
        <taxon>Pterygota</taxon>
        <taxon>Neoptera</taxon>
        <taxon>Endopterygota</taxon>
        <taxon>Lepidoptera</taxon>
        <taxon>Glossata</taxon>
        <taxon>Ditrysia</taxon>
        <taxon>Pyraloidea</taxon>
        <taxon>Crambidae</taxon>
        <taxon>Pyraustinae</taxon>
        <taxon>Loxostege</taxon>
    </lineage>
</organism>
<evidence type="ECO:0000259" key="2">
    <source>
        <dbReference type="Pfam" id="PF25298"/>
    </source>
</evidence>
<evidence type="ECO:0000313" key="4">
    <source>
        <dbReference type="Proteomes" id="UP001549920"/>
    </source>
</evidence>
<dbReference type="InterPro" id="IPR004244">
    <property type="entry name" value="Transposase_22"/>
</dbReference>
<reference evidence="3 4" key="1">
    <citation type="submission" date="2024-06" db="EMBL/GenBank/DDBJ databases">
        <title>A chromosome-level genome assembly of beet webworm, Loxostege sticticalis.</title>
        <authorList>
            <person name="Zhang Y."/>
        </authorList>
    </citation>
    <scope>NUCLEOTIDE SEQUENCE [LARGE SCALE GENOMIC DNA]</scope>
    <source>
        <strain evidence="3">AQ026</strain>
        <tissue evidence="3">Whole body</tissue>
    </source>
</reference>
<dbReference type="EMBL" id="JBEUOH010000011">
    <property type="protein sequence ID" value="KAL0881824.1"/>
    <property type="molecule type" value="Genomic_DNA"/>
</dbReference>
<feature type="coiled-coil region" evidence="1">
    <location>
        <begin position="120"/>
        <end position="171"/>
    </location>
</feature>
<protein>
    <recommendedName>
        <fullName evidence="2">FP protein C-terminal domain-containing protein</fullName>
    </recommendedName>
</protein>
<feature type="domain" description="FP protein C-terminal" evidence="2">
    <location>
        <begin position="269"/>
        <end position="320"/>
    </location>
</feature>